<feature type="region of interest" description="Disordered" evidence="1">
    <location>
        <begin position="279"/>
        <end position="363"/>
    </location>
</feature>
<reference evidence="2 3" key="1">
    <citation type="submission" date="2016-06" db="EMBL/GenBank/DDBJ databases">
        <title>Evolution of pathogenesis and genome organization in the Tremellales.</title>
        <authorList>
            <person name="Cuomo C."/>
            <person name="Litvintseva A."/>
            <person name="Heitman J."/>
            <person name="Chen Y."/>
            <person name="Sun S."/>
            <person name="Springer D."/>
            <person name="Dromer F."/>
            <person name="Young S."/>
            <person name="Zeng Q."/>
            <person name="Chapman S."/>
            <person name="Gujja S."/>
            <person name="Saif S."/>
            <person name="Birren B."/>
        </authorList>
    </citation>
    <scope>NUCLEOTIDE SEQUENCE [LARGE SCALE GENOMIC DNA]</scope>
    <source>
        <strain evidence="2 3">ATCC 28783</strain>
    </source>
</reference>
<evidence type="ECO:0000313" key="2">
    <source>
        <dbReference type="EMBL" id="RXK38414.1"/>
    </source>
</evidence>
<feature type="compositionally biased region" description="Acidic residues" evidence="1">
    <location>
        <begin position="123"/>
        <end position="156"/>
    </location>
</feature>
<dbReference type="STRING" id="5217.A0A4Q1BKY9"/>
<feature type="compositionally biased region" description="Basic and acidic residues" evidence="1">
    <location>
        <begin position="164"/>
        <end position="176"/>
    </location>
</feature>
<dbReference type="AlphaFoldDB" id="A0A4Q1BKY9"/>
<sequence>MPVYKKVEKRLAKKEREDASGLTQLKALVKEELGEDESSSSSASSSTDTSDSEDNEDDSSSDDDSEEDNSDDEEEEMKENTKDVGREEVHGAVEEEVGMKDGEQKIGEKRKRRKGPDSLSSDSESDSDSNSDSSEEDDDVDEEEEEEEENGSEDGDGFSMSIDDVAKDPLYDDELGRKSCVVCPGKALKNEKMITLHLKSGGHTRAMKRWNKIIKSPRIESFQTQDPREIVEEIQRGIRGEKMADGLKPLKPWRNPAQKIIDPESLKAIREARKLRLATKREEKRKRKEIKLQKKLEREKNRPAKTKLSKEELREKRRRKRMKKEEGMERVKGRSPRNVRREQRALKMLRTQDSGWGQMTKKD</sequence>
<feature type="compositionally biased region" description="Acidic residues" evidence="1">
    <location>
        <begin position="50"/>
        <end position="77"/>
    </location>
</feature>
<feature type="compositionally biased region" description="Basic and acidic residues" evidence="1">
    <location>
        <begin position="1"/>
        <end position="19"/>
    </location>
</feature>
<evidence type="ECO:0000256" key="1">
    <source>
        <dbReference type="SAM" id="MobiDB-lite"/>
    </source>
</evidence>
<proteinExistence type="predicted"/>
<dbReference type="InParanoid" id="A0A4Q1BKY9"/>
<dbReference type="VEuPathDB" id="FungiDB:TREMEDRAFT_59195"/>
<feature type="compositionally biased region" description="Basic and acidic residues" evidence="1">
    <location>
        <begin position="78"/>
        <end position="107"/>
    </location>
</feature>
<feature type="region of interest" description="Disordered" evidence="1">
    <location>
        <begin position="1"/>
        <end position="176"/>
    </location>
</feature>
<gene>
    <name evidence="2" type="ORF">M231_04323</name>
</gene>
<name>A0A4Q1BKY9_TREME</name>
<keyword evidence="3" id="KW-1185">Reference proteome</keyword>
<feature type="compositionally biased region" description="Basic and acidic residues" evidence="1">
    <location>
        <begin position="323"/>
        <end position="332"/>
    </location>
</feature>
<feature type="compositionally biased region" description="Low complexity" evidence="1">
    <location>
        <begin position="39"/>
        <end position="49"/>
    </location>
</feature>
<evidence type="ECO:0000313" key="3">
    <source>
        <dbReference type="Proteomes" id="UP000289152"/>
    </source>
</evidence>
<protein>
    <submittedName>
        <fullName evidence="2">Uncharacterized protein</fullName>
    </submittedName>
</protein>
<dbReference type="Proteomes" id="UP000289152">
    <property type="component" value="Unassembled WGS sequence"/>
</dbReference>
<dbReference type="EMBL" id="SDIL01000048">
    <property type="protein sequence ID" value="RXK38414.1"/>
    <property type="molecule type" value="Genomic_DNA"/>
</dbReference>
<feature type="compositionally biased region" description="Basic and acidic residues" evidence="1">
    <location>
        <begin position="290"/>
        <end position="315"/>
    </location>
</feature>
<organism evidence="2 3">
    <name type="scientific">Tremella mesenterica</name>
    <name type="common">Jelly fungus</name>
    <dbReference type="NCBI Taxonomy" id="5217"/>
    <lineage>
        <taxon>Eukaryota</taxon>
        <taxon>Fungi</taxon>
        <taxon>Dikarya</taxon>
        <taxon>Basidiomycota</taxon>
        <taxon>Agaricomycotina</taxon>
        <taxon>Tremellomycetes</taxon>
        <taxon>Tremellales</taxon>
        <taxon>Tremellaceae</taxon>
        <taxon>Tremella</taxon>
    </lineage>
</organism>
<comment type="caution">
    <text evidence="2">The sequence shown here is derived from an EMBL/GenBank/DDBJ whole genome shotgun (WGS) entry which is preliminary data.</text>
</comment>
<dbReference type="OrthoDB" id="2576622at2759"/>
<accession>A0A4Q1BKY9</accession>